<comment type="caution">
    <text evidence="2">The sequence shown here is derived from an EMBL/GenBank/DDBJ whole genome shotgun (WGS) entry which is preliminary data.</text>
</comment>
<dbReference type="Proteomes" id="UP001160148">
    <property type="component" value="Unassembled WGS sequence"/>
</dbReference>
<evidence type="ECO:0008006" key="4">
    <source>
        <dbReference type="Google" id="ProtNLM"/>
    </source>
</evidence>
<keyword evidence="3" id="KW-1185">Reference proteome</keyword>
<accession>A0AAV0W6N2</accession>
<sequence>MLWPVLAQVLEVGGVYLCGLPLPDRRCRARVLRMRPMVEGATGTRGRTGGGYESGDHNQQNAEEAQQLRSGEEICGTRAVHEGTRRKGKTTQRN</sequence>
<proteinExistence type="predicted"/>
<gene>
    <name evidence="2" type="ORF">MEUPH1_LOCUS7835</name>
</gene>
<protein>
    <recommendedName>
        <fullName evidence="4">Secreted protein</fullName>
    </recommendedName>
</protein>
<name>A0AAV0W6N2_9HEMI</name>
<organism evidence="2 3">
    <name type="scientific">Macrosiphum euphorbiae</name>
    <name type="common">potato aphid</name>
    <dbReference type="NCBI Taxonomy" id="13131"/>
    <lineage>
        <taxon>Eukaryota</taxon>
        <taxon>Metazoa</taxon>
        <taxon>Ecdysozoa</taxon>
        <taxon>Arthropoda</taxon>
        <taxon>Hexapoda</taxon>
        <taxon>Insecta</taxon>
        <taxon>Pterygota</taxon>
        <taxon>Neoptera</taxon>
        <taxon>Paraneoptera</taxon>
        <taxon>Hemiptera</taxon>
        <taxon>Sternorrhyncha</taxon>
        <taxon>Aphidomorpha</taxon>
        <taxon>Aphidoidea</taxon>
        <taxon>Aphididae</taxon>
        <taxon>Macrosiphini</taxon>
        <taxon>Macrosiphum</taxon>
    </lineage>
</organism>
<feature type="region of interest" description="Disordered" evidence="1">
    <location>
        <begin position="39"/>
        <end position="94"/>
    </location>
</feature>
<evidence type="ECO:0000313" key="3">
    <source>
        <dbReference type="Proteomes" id="UP001160148"/>
    </source>
</evidence>
<evidence type="ECO:0000256" key="1">
    <source>
        <dbReference type="SAM" id="MobiDB-lite"/>
    </source>
</evidence>
<reference evidence="2 3" key="1">
    <citation type="submission" date="2023-01" db="EMBL/GenBank/DDBJ databases">
        <authorList>
            <person name="Whitehead M."/>
        </authorList>
    </citation>
    <scope>NUCLEOTIDE SEQUENCE [LARGE SCALE GENOMIC DNA]</scope>
</reference>
<dbReference type="EMBL" id="CARXXK010000001">
    <property type="protein sequence ID" value="CAI6351494.1"/>
    <property type="molecule type" value="Genomic_DNA"/>
</dbReference>
<evidence type="ECO:0000313" key="2">
    <source>
        <dbReference type="EMBL" id="CAI6351494.1"/>
    </source>
</evidence>
<dbReference type="AlphaFoldDB" id="A0AAV0W6N2"/>
<feature type="compositionally biased region" description="Polar residues" evidence="1">
    <location>
        <begin position="57"/>
        <end position="69"/>
    </location>
</feature>